<dbReference type="InterPro" id="IPR051534">
    <property type="entry name" value="CBASS_pafABC_assoc_protein"/>
</dbReference>
<gene>
    <name evidence="4" type="ORF">ACFPQ4_02205</name>
</gene>
<dbReference type="Pfam" id="PF25583">
    <property type="entry name" value="WCX"/>
    <property type="match status" value="1"/>
</dbReference>
<evidence type="ECO:0000313" key="4">
    <source>
        <dbReference type="EMBL" id="MFC5528264.1"/>
    </source>
</evidence>
<proteinExistence type="predicted"/>
<dbReference type="InterPro" id="IPR057727">
    <property type="entry name" value="WCX_dom"/>
</dbReference>
<dbReference type="SUPFAM" id="SSF46785">
    <property type="entry name" value="Winged helix' DNA-binding domain"/>
    <property type="match status" value="1"/>
</dbReference>
<evidence type="ECO:0000313" key="5">
    <source>
        <dbReference type="Proteomes" id="UP001596108"/>
    </source>
</evidence>
<accession>A0ABW0QZ96</accession>
<dbReference type="InterPro" id="IPR013196">
    <property type="entry name" value="HTH_11"/>
</dbReference>
<organism evidence="4 5">
    <name type="scientific">Cohnella yongneupensis</name>
    <dbReference type="NCBI Taxonomy" id="425006"/>
    <lineage>
        <taxon>Bacteria</taxon>
        <taxon>Bacillati</taxon>
        <taxon>Bacillota</taxon>
        <taxon>Bacilli</taxon>
        <taxon>Bacillales</taxon>
        <taxon>Paenibacillaceae</taxon>
        <taxon>Cohnella</taxon>
    </lineage>
</organism>
<dbReference type="InterPro" id="IPR026881">
    <property type="entry name" value="WYL_dom"/>
</dbReference>
<dbReference type="InterPro" id="IPR036388">
    <property type="entry name" value="WH-like_DNA-bd_sf"/>
</dbReference>
<dbReference type="InterPro" id="IPR036390">
    <property type="entry name" value="WH_DNA-bd_sf"/>
</dbReference>
<feature type="domain" description="WYL" evidence="2">
    <location>
        <begin position="138"/>
        <end position="203"/>
    </location>
</feature>
<protein>
    <submittedName>
        <fullName evidence="4">Helix-turn-helix transcriptional regulator</fullName>
    </submittedName>
</protein>
<comment type="caution">
    <text evidence="4">The sequence shown here is derived from an EMBL/GenBank/DDBJ whole genome shotgun (WGS) entry which is preliminary data.</text>
</comment>
<dbReference type="Proteomes" id="UP001596108">
    <property type="component" value="Unassembled WGS sequence"/>
</dbReference>
<dbReference type="PANTHER" id="PTHR34580">
    <property type="match status" value="1"/>
</dbReference>
<dbReference type="PROSITE" id="PS52050">
    <property type="entry name" value="WYL"/>
    <property type="match status" value="1"/>
</dbReference>
<sequence>MRRTDRLMAILIALQQKPATAQALADKFEVTKRTIMRDMQALSEMGVPLFATTGPTGGFQLMDGFQLPPLQLDFHEALTVMFALRTLERMSDTPFRYGRWTVVDKLKAILPEQTLSEIEPLLSVVEAEVPQRNVKTPHLSELMSHTAESRWIQVKYRSENHERWLKLLPRKIYAAHGFWYCEAYSVTHEAERTFRVDRMASVQALEEVDEFTRSLAQRTKTSVQQPSSTRIIAKLTYRGALLAEQDTHIGELVKQVGDESWELDFQCPVSEWEWVKQFFFTLGLNAEVIEPVTLRAEIAEMANRLRSQYANDN</sequence>
<dbReference type="PANTHER" id="PTHR34580:SF3">
    <property type="entry name" value="PROTEIN PAFB"/>
    <property type="match status" value="1"/>
</dbReference>
<dbReference type="RefSeq" id="WP_378110091.1">
    <property type="nucleotide sequence ID" value="NZ_JBHSNC010000007.1"/>
</dbReference>
<dbReference type="EMBL" id="JBHSNC010000007">
    <property type="protein sequence ID" value="MFC5528264.1"/>
    <property type="molecule type" value="Genomic_DNA"/>
</dbReference>
<keyword evidence="5" id="KW-1185">Reference proteome</keyword>
<feature type="domain" description="Helix-turn-helix type 11" evidence="1">
    <location>
        <begin position="6"/>
        <end position="58"/>
    </location>
</feature>
<dbReference type="Gene3D" id="1.10.10.10">
    <property type="entry name" value="Winged helix-like DNA-binding domain superfamily/Winged helix DNA-binding domain"/>
    <property type="match status" value="1"/>
</dbReference>
<evidence type="ECO:0000259" key="2">
    <source>
        <dbReference type="Pfam" id="PF13280"/>
    </source>
</evidence>
<dbReference type="Pfam" id="PF13280">
    <property type="entry name" value="WYL"/>
    <property type="match status" value="1"/>
</dbReference>
<evidence type="ECO:0000259" key="1">
    <source>
        <dbReference type="Pfam" id="PF08279"/>
    </source>
</evidence>
<feature type="domain" description="WCX" evidence="3">
    <location>
        <begin position="252"/>
        <end position="305"/>
    </location>
</feature>
<dbReference type="Pfam" id="PF08279">
    <property type="entry name" value="HTH_11"/>
    <property type="match status" value="1"/>
</dbReference>
<dbReference type="PIRSF" id="PIRSF016838">
    <property type="entry name" value="PafC"/>
    <property type="match status" value="1"/>
</dbReference>
<evidence type="ECO:0000259" key="3">
    <source>
        <dbReference type="Pfam" id="PF25583"/>
    </source>
</evidence>
<dbReference type="InterPro" id="IPR028349">
    <property type="entry name" value="PafC-like"/>
</dbReference>
<name>A0ABW0QZ96_9BACL</name>
<reference evidence="5" key="1">
    <citation type="journal article" date="2019" name="Int. J. Syst. Evol. Microbiol.">
        <title>The Global Catalogue of Microorganisms (GCM) 10K type strain sequencing project: providing services to taxonomists for standard genome sequencing and annotation.</title>
        <authorList>
            <consortium name="The Broad Institute Genomics Platform"/>
            <consortium name="The Broad Institute Genome Sequencing Center for Infectious Disease"/>
            <person name="Wu L."/>
            <person name="Ma J."/>
        </authorList>
    </citation>
    <scope>NUCLEOTIDE SEQUENCE [LARGE SCALE GENOMIC DNA]</scope>
    <source>
        <strain evidence="5">CGMCC 1.18578</strain>
    </source>
</reference>